<evidence type="ECO:0000256" key="1">
    <source>
        <dbReference type="ARBA" id="ARBA00004141"/>
    </source>
</evidence>
<feature type="transmembrane region" description="Helical" evidence="6">
    <location>
        <begin position="78"/>
        <end position="102"/>
    </location>
</feature>
<organism evidence="8 9">
    <name type="scientific">Paracidovorax anthurii</name>
    <dbReference type="NCBI Taxonomy" id="78229"/>
    <lineage>
        <taxon>Bacteria</taxon>
        <taxon>Pseudomonadati</taxon>
        <taxon>Pseudomonadota</taxon>
        <taxon>Betaproteobacteria</taxon>
        <taxon>Burkholderiales</taxon>
        <taxon>Comamonadaceae</taxon>
        <taxon>Paracidovorax</taxon>
    </lineage>
</organism>
<reference evidence="8 9" key="1">
    <citation type="submission" date="2018-06" db="EMBL/GenBank/DDBJ databases">
        <title>Genomic Encyclopedia of Archaeal and Bacterial Type Strains, Phase II (KMG-II): from individual species to whole genera.</title>
        <authorList>
            <person name="Goeker M."/>
        </authorList>
    </citation>
    <scope>NUCLEOTIDE SEQUENCE [LARGE SCALE GENOMIC DNA]</scope>
    <source>
        <strain evidence="8 9">CFPB 3232</strain>
    </source>
</reference>
<evidence type="ECO:0000256" key="3">
    <source>
        <dbReference type="ARBA" id="ARBA00022692"/>
    </source>
</evidence>
<accession>A0A328ZBJ2</accession>
<feature type="transmembrane region" description="Helical" evidence="6">
    <location>
        <begin position="282"/>
        <end position="302"/>
    </location>
</feature>
<gene>
    <name evidence="8" type="ORF">AX018_101469</name>
</gene>
<evidence type="ECO:0000256" key="4">
    <source>
        <dbReference type="ARBA" id="ARBA00022989"/>
    </source>
</evidence>
<keyword evidence="4 6" id="KW-1133">Transmembrane helix</keyword>
<feature type="domain" description="EamA" evidence="7">
    <location>
        <begin position="165"/>
        <end position="300"/>
    </location>
</feature>
<dbReference type="SUPFAM" id="SSF103481">
    <property type="entry name" value="Multidrug resistance efflux transporter EmrE"/>
    <property type="match status" value="2"/>
</dbReference>
<evidence type="ECO:0000259" key="7">
    <source>
        <dbReference type="Pfam" id="PF00892"/>
    </source>
</evidence>
<dbReference type="InterPro" id="IPR000620">
    <property type="entry name" value="EamA_dom"/>
</dbReference>
<feature type="transmembrane region" description="Helical" evidence="6">
    <location>
        <begin position="108"/>
        <end position="128"/>
    </location>
</feature>
<dbReference type="EMBL" id="QLTA01000014">
    <property type="protein sequence ID" value="RAR83560.1"/>
    <property type="molecule type" value="Genomic_DNA"/>
</dbReference>
<name>A0A328ZBJ2_9BURK</name>
<feature type="transmembrane region" description="Helical" evidence="6">
    <location>
        <begin position="45"/>
        <end position="66"/>
    </location>
</feature>
<feature type="transmembrane region" description="Helical" evidence="6">
    <location>
        <begin position="137"/>
        <end position="156"/>
    </location>
</feature>
<dbReference type="InterPro" id="IPR050638">
    <property type="entry name" value="AA-Vitamin_Transporters"/>
</dbReference>
<dbReference type="PANTHER" id="PTHR32322:SF2">
    <property type="entry name" value="EAMA DOMAIN-CONTAINING PROTEIN"/>
    <property type="match status" value="1"/>
</dbReference>
<dbReference type="PANTHER" id="PTHR32322">
    <property type="entry name" value="INNER MEMBRANE TRANSPORTER"/>
    <property type="match status" value="1"/>
</dbReference>
<evidence type="ECO:0000256" key="2">
    <source>
        <dbReference type="ARBA" id="ARBA00007362"/>
    </source>
</evidence>
<feature type="transmembrane region" description="Helical" evidence="6">
    <location>
        <begin position="168"/>
        <end position="183"/>
    </location>
</feature>
<dbReference type="InterPro" id="IPR037185">
    <property type="entry name" value="EmrE-like"/>
</dbReference>
<evidence type="ECO:0000256" key="5">
    <source>
        <dbReference type="ARBA" id="ARBA00023136"/>
    </source>
</evidence>
<evidence type="ECO:0000313" key="8">
    <source>
        <dbReference type="EMBL" id="RAR83560.1"/>
    </source>
</evidence>
<keyword evidence="9" id="KW-1185">Reference proteome</keyword>
<dbReference type="GO" id="GO:0016020">
    <property type="term" value="C:membrane"/>
    <property type="evidence" value="ECO:0007669"/>
    <property type="project" value="UniProtKB-SubCell"/>
</dbReference>
<dbReference type="Gene3D" id="1.10.3730.20">
    <property type="match status" value="2"/>
</dbReference>
<feature type="transmembrane region" description="Helical" evidence="6">
    <location>
        <begin position="195"/>
        <end position="214"/>
    </location>
</feature>
<comment type="caution">
    <text evidence="8">The sequence shown here is derived from an EMBL/GenBank/DDBJ whole genome shotgun (WGS) entry which is preliminary data.</text>
</comment>
<evidence type="ECO:0000313" key="9">
    <source>
        <dbReference type="Proteomes" id="UP000248856"/>
    </source>
</evidence>
<dbReference type="Proteomes" id="UP000248856">
    <property type="component" value="Unassembled WGS sequence"/>
</dbReference>
<feature type="transmembrane region" description="Helical" evidence="6">
    <location>
        <begin position="226"/>
        <end position="245"/>
    </location>
</feature>
<feature type="transmembrane region" description="Helical" evidence="6">
    <location>
        <begin position="257"/>
        <end position="276"/>
    </location>
</feature>
<sequence>MSTSATASSTPTLSRTTIGVLCGLAVALIWSGWSVATRFAVKTTLAPADVTMLRFGVSALFLWPILLRQGAGMQKIGIGKICIMLIGAGVPFMMAASIGMRFAPASHVATLMIGSMPIWVALLSAVLYGERFSRTQVFGLLTVIAGAACMGGYALIANRAQGEWRGDLLFLCGGLLFASYTVTQRRSGISPWQATALVNVGSALIFAPIYFLFLSPAIFTAPVRDVLFQVVAQGICVAILAMFFYAEAVRRLGAPRAAIFGALAPALAVLMGMPLLGEFPSGGTVAGIALVMGGVLLVVTGAKPKPA</sequence>
<feature type="transmembrane region" description="Helical" evidence="6">
    <location>
        <begin position="12"/>
        <end position="33"/>
    </location>
</feature>
<proteinExistence type="inferred from homology"/>
<evidence type="ECO:0000256" key="6">
    <source>
        <dbReference type="SAM" id="Phobius"/>
    </source>
</evidence>
<comment type="subcellular location">
    <subcellularLocation>
        <location evidence="1">Membrane</location>
        <topology evidence="1">Multi-pass membrane protein</topology>
    </subcellularLocation>
</comment>
<dbReference type="Pfam" id="PF00892">
    <property type="entry name" value="EamA"/>
    <property type="match status" value="2"/>
</dbReference>
<comment type="similarity">
    <text evidence="2">Belongs to the EamA transporter family.</text>
</comment>
<protein>
    <submittedName>
        <fullName evidence="8">EamA-like transporter family protein</fullName>
    </submittedName>
</protein>
<feature type="domain" description="EamA" evidence="7">
    <location>
        <begin position="18"/>
        <end position="150"/>
    </location>
</feature>
<keyword evidence="3 6" id="KW-0812">Transmembrane</keyword>
<keyword evidence="5 6" id="KW-0472">Membrane</keyword>
<dbReference type="AlphaFoldDB" id="A0A328ZBJ2"/>